<gene>
    <name evidence="2" type="ORF">GBM95_04420</name>
</gene>
<dbReference type="Pfam" id="PF13723">
    <property type="entry name" value="Ketoacyl-synt_2"/>
    <property type="match status" value="1"/>
</dbReference>
<reference evidence="2 3" key="1">
    <citation type="submission" date="2019-10" db="EMBL/GenBank/DDBJ databases">
        <title>Genome diversity of Sutterella seckii.</title>
        <authorList>
            <person name="Chaplin A.V."/>
            <person name="Sokolova S.R."/>
            <person name="Mosin K.A."/>
            <person name="Ivanova E.L."/>
            <person name="Kochetkova T.O."/>
            <person name="Goltsov A.Y."/>
            <person name="Trofimov D.Y."/>
            <person name="Efimov B.A."/>
        </authorList>
    </citation>
    <scope>NUCLEOTIDE SEQUENCE [LARGE SCALE GENOMIC DNA]</scope>
    <source>
        <strain evidence="2 3">ASD393</strain>
    </source>
</reference>
<dbReference type="OrthoDB" id="9798676at2"/>
<dbReference type="InterPro" id="IPR014030">
    <property type="entry name" value="Ketoacyl_synth_N"/>
</dbReference>
<dbReference type="Proteomes" id="UP000430564">
    <property type="component" value="Unassembled WGS sequence"/>
</dbReference>
<dbReference type="EMBL" id="WEHX01000017">
    <property type="protein sequence ID" value="KAB7661653.1"/>
    <property type="molecule type" value="Genomic_DNA"/>
</dbReference>
<dbReference type="AlphaFoldDB" id="A0A6I1EMF4"/>
<evidence type="ECO:0000259" key="1">
    <source>
        <dbReference type="Pfam" id="PF13723"/>
    </source>
</evidence>
<name>A0A6I1EMF4_9BURK</name>
<comment type="caution">
    <text evidence="2">The sequence shown here is derived from an EMBL/GenBank/DDBJ whole genome shotgun (WGS) entry which is preliminary data.</text>
</comment>
<accession>A0A6I1EMF4</accession>
<sequence>MQDAAQILDWAAWAPGLAGKDDWREAASLPSFGLESSPYAPPGAEEPSAKAAAIPAMLRRRLTPLGRALAEVLGSLAAKAPDAPWVYASRWGDAALATELLTAAAHDEPLSPAKFAASVHNGPASLLSIALGHKGALTALANGPFSTEAAFESAVSELLQHETVILTVAEAKPPVDFDAPGVTHVWGLLLGRQNESAAPEVWAKEKQKGPYCAITTRPFESEEAPDPRLAELAGSPADLEVLSWLIASEAPFFTHLDRHAAWVWAKSGGLAL</sequence>
<feature type="domain" description="Beta-ketoacyl synthase-like N-terminal" evidence="1">
    <location>
        <begin position="41"/>
        <end position="264"/>
    </location>
</feature>
<evidence type="ECO:0000313" key="2">
    <source>
        <dbReference type="EMBL" id="KAB7661653.1"/>
    </source>
</evidence>
<organism evidence="2 3">
    <name type="scientific">Sutterella seckii</name>
    <dbReference type="NCBI Taxonomy" id="1944635"/>
    <lineage>
        <taxon>Bacteria</taxon>
        <taxon>Pseudomonadati</taxon>
        <taxon>Pseudomonadota</taxon>
        <taxon>Betaproteobacteria</taxon>
        <taxon>Burkholderiales</taxon>
        <taxon>Sutterellaceae</taxon>
        <taxon>Sutterella</taxon>
    </lineage>
</organism>
<dbReference type="RefSeq" id="WP_152157979.1">
    <property type="nucleotide sequence ID" value="NZ_WEHX01000017.1"/>
</dbReference>
<protein>
    <submittedName>
        <fullName evidence="2">Beta-ketoacyl synthase chain length factor</fullName>
    </submittedName>
</protein>
<proteinExistence type="predicted"/>
<evidence type="ECO:0000313" key="3">
    <source>
        <dbReference type="Proteomes" id="UP000430564"/>
    </source>
</evidence>